<reference evidence="2" key="1">
    <citation type="thesis" date="2020" institute="ProQuest LLC" country="789 East Eisenhower Parkway, Ann Arbor, MI, USA">
        <title>Comparative Genomics and Chromosome Evolution.</title>
        <authorList>
            <person name="Mudd A.B."/>
        </authorList>
    </citation>
    <scope>NUCLEOTIDE SEQUENCE</scope>
    <source>
        <strain evidence="2">1538</strain>
        <tissue evidence="2">Blood</tissue>
    </source>
</reference>
<sequence>MLREVVCKTLHRHGIQEDHPCFTACSQRLFDISKFFLKDLKTSRGLYDEMKKAATNNVKQVIQWELDKQKK</sequence>
<dbReference type="PANTHER" id="PTHR14382:SF1">
    <property type="entry name" value="MDM2-BINDING PROTEIN"/>
    <property type="match status" value="1"/>
</dbReference>
<protein>
    <recommendedName>
        <fullName evidence="1">MDN2-binding protein C-terminal domain-containing protein</fullName>
    </recommendedName>
</protein>
<dbReference type="Proteomes" id="UP001181693">
    <property type="component" value="Unassembled WGS sequence"/>
</dbReference>
<dbReference type="GO" id="GO:0007089">
    <property type="term" value="P:traversing start control point of mitotic cell cycle"/>
    <property type="evidence" value="ECO:0007669"/>
    <property type="project" value="TreeGrafter"/>
</dbReference>
<keyword evidence="3" id="KW-1185">Reference proteome</keyword>
<feature type="domain" description="MDN2-binding protein C-terminal" evidence="1">
    <location>
        <begin position="1"/>
        <end position="62"/>
    </location>
</feature>
<evidence type="ECO:0000313" key="2">
    <source>
        <dbReference type="EMBL" id="DBA24015.1"/>
    </source>
</evidence>
<evidence type="ECO:0000313" key="3">
    <source>
        <dbReference type="Proteomes" id="UP001181693"/>
    </source>
</evidence>
<comment type="caution">
    <text evidence="2">The sequence shown here is derived from an EMBL/GenBank/DDBJ whole genome shotgun (WGS) entry which is preliminary data.</text>
</comment>
<dbReference type="GO" id="GO:0031396">
    <property type="term" value="P:regulation of protein ubiquitination"/>
    <property type="evidence" value="ECO:0007669"/>
    <property type="project" value="InterPro"/>
</dbReference>
<proteinExistence type="predicted"/>
<dbReference type="InterPro" id="IPR039061">
    <property type="entry name" value="MTBP"/>
</dbReference>
<evidence type="ECO:0000259" key="1">
    <source>
        <dbReference type="Pfam" id="PF14920"/>
    </source>
</evidence>
<dbReference type="AlphaFoldDB" id="A0AAV3AM01"/>
<accession>A0AAV3AM01</accession>
<dbReference type="EMBL" id="DYDO01000005">
    <property type="protein sequence ID" value="DBA24015.1"/>
    <property type="molecule type" value="Genomic_DNA"/>
</dbReference>
<dbReference type="PANTHER" id="PTHR14382">
    <property type="entry name" value="MDM2-BINDING PROTEIN"/>
    <property type="match status" value="1"/>
</dbReference>
<dbReference type="GO" id="GO:0000776">
    <property type="term" value="C:kinetochore"/>
    <property type="evidence" value="ECO:0007669"/>
    <property type="project" value="TreeGrafter"/>
</dbReference>
<dbReference type="InterPro" id="IPR029418">
    <property type="entry name" value="MTBP_C"/>
</dbReference>
<gene>
    <name evidence="2" type="ORF">GDO54_011723</name>
</gene>
<name>A0AAV3AM01_PYXAD</name>
<organism evidence="2 3">
    <name type="scientific">Pyxicephalus adspersus</name>
    <name type="common">African bullfrog</name>
    <dbReference type="NCBI Taxonomy" id="30357"/>
    <lineage>
        <taxon>Eukaryota</taxon>
        <taxon>Metazoa</taxon>
        <taxon>Chordata</taxon>
        <taxon>Craniata</taxon>
        <taxon>Vertebrata</taxon>
        <taxon>Euteleostomi</taxon>
        <taxon>Amphibia</taxon>
        <taxon>Batrachia</taxon>
        <taxon>Anura</taxon>
        <taxon>Neobatrachia</taxon>
        <taxon>Ranoidea</taxon>
        <taxon>Pyxicephalidae</taxon>
        <taxon>Pyxicephalinae</taxon>
        <taxon>Pyxicephalus</taxon>
    </lineage>
</organism>
<dbReference type="Pfam" id="PF14920">
    <property type="entry name" value="MTBP_C"/>
    <property type="match status" value="1"/>
</dbReference>
<dbReference type="GO" id="GO:0034501">
    <property type="term" value="P:protein localization to kinetochore"/>
    <property type="evidence" value="ECO:0007669"/>
    <property type="project" value="TreeGrafter"/>
</dbReference>